<proteinExistence type="inferred from homology"/>
<protein>
    <recommendedName>
        <fullName evidence="7">Linear primary-alkylsulfatase</fullName>
        <ecNumber evidence="6">3.1.6.21</ecNumber>
    </recommendedName>
    <alternativeName>
        <fullName evidence="8">Type III linear primary-alkylsulfatase</fullName>
    </alternativeName>
</protein>
<gene>
    <name evidence="10" type="ORF">GCM10010994_18200</name>
</gene>
<dbReference type="Gene3D" id="3.30.1050.10">
    <property type="entry name" value="SCP2 sterol-binding domain"/>
    <property type="match status" value="1"/>
</dbReference>
<sequence length="633" mass="69526">MPQAYARKGAEPPVVAAHRAALAELPFGDRQDFEDAARGFVGTIPDAAVTAADGRVIWSLAPYRFLEADEAPDTVHPSLWRLAQLNCRHGLFEVAPRIYQVRGFDIANMTIVEGDTGLIVIDTLTTAETARAALELYRAHRGPRPVKAVIYTHTHSDHWGGVKGVVDEAAVASGAVAVIAPDGFMEHAVSENVIAGNAMLRRAHYQFGMFLDVGVEGQVDAALGKSISRGTVTLIAPTDLVRETGETRTVDGVEMVFQMAPNSEAPAEFHIYFPAFRALNLAENATHLFHNLLPFRGAEVRDPLAWSKYINEAIELFASRSDVLMGQHHWPVWGQARLQTFLRQARDLYKYVHDQTLRLMNHGLTAAEIAETLTLPDTLARPWHNRGYYGTVRHNAKAIYQKYLGWFDGNPANLDPLPPVETARSTIDYMGGADAVLRRAREDFAAGRYRWVAQVTNQVVFAEPGNQEARALNADAFEQLGYLAEAATWRNAYLFAAQELRRGPTAAKRAVGGDPLKALTIDMVFDFLGVRLNGQKAQGKAFTINWVFTDPAAAYTLTLENSALSYLSGRTRPDADATLSLTRATLDAVISRRTTFLAEAQAGRLKADGNLAKLAELASLFDDFTPDFAIVEP</sequence>
<keyword evidence="2" id="KW-0479">Metal-binding</keyword>
<evidence type="ECO:0000256" key="5">
    <source>
        <dbReference type="ARBA" id="ARBA00033751"/>
    </source>
</evidence>
<dbReference type="InterPro" id="IPR052195">
    <property type="entry name" value="Bact_Alkyl/Aryl-Sulfatase"/>
</dbReference>
<keyword evidence="4" id="KW-0862">Zinc</keyword>
<keyword evidence="3" id="KW-0378">Hydrolase</keyword>
<evidence type="ECO:0000256" key="3">
    <source>
        <dbReference type="ARBA" id="ARBA00022801"/>
    </source>
</evidence>
<dbReference type="Gene3D" id="3.60.15.30">
    <property type="entry name" value="Metallo-beta-lactamase domain"/>
    <property type="match status" value="1"/>
</dbReference>
<dbReference type="InterPro" id="IPR001279">
    <property type="entry name" value="Metallo-B-lactamas"/>
</dbReference>
<dbReference type="GO" id="GO:0018741">
    <property type="term" value="F:linear primary-alkylsulfatase activity"/>
    <property type="evidence" value="ECO:0007669"/>
    <property type="project" value="UniProtKB-EC"/>
</dbReference>
<comment type="similarity">
    <text evidence="5">Belongs to the metallo-beta-lactamase superfamily. Type III sulfatase family.</text>
</comment>
<keyword evidence="11" id="KW-1185">Reference proteome</keyword>
<dbReference type="PANTHER" id="PTHR43223:SF1">
    <property type="entry name" value="ALKYL_ARYL-SULFATASE BDS1"/>
    <property type="match status" value="1"/>
</dbReference>
<evidence type="ECO:0000256" key="1">
    <source>
        <dbReference type="ARBA" id="ARBA00001947"/>
    </source>
</evidence>
<evidence type="ECO:0000313" key="10">
    <source>
        <dbReference type="EMBL" id="GGC59847.1"/>
    </source>
</evidence>
<dbReference type="InterPro" id="IPR044097">
    <property type="entry name" value="Bds1/SdsA1_MBL-fold"/>
</dbReference>
<dbReference type="Pfam" id="PF14863">
    <property type="entry name" value="Alkyl_sulf_dimr"/>
    <property type="match status" value="1"/>
</dbReference>
<dbReference type="InterPro" id="IPR029229">
    <property type="entry name" value="Alkyl_sulf_C"/>
</dbReference>
<dbReference type="FunFam" id="1.25.40.880:FF:000001">
    <property type="entry name" value="SDS hydrolase SdsA1"/>
    <property type="match status" value="1"/>
</dbReference>
<organism evidence="10 11">
    <name type="scientific">Chelatococcus reniformis</name>
    <dbReference type="NCBI Taxonomy" id="1494448"/>
    <lineage>
        <taxon>Bacteria</taxon>
        <taxon>Pseudomonadati</taxon>
        <taxon>Pseudomonadota</taxon>
        <taxon>Alphaproteobacteria</taxon>
        <taxon>Hyphomicrobiales</taxon>
        <taxon>Chelatococcaceae</taxon>
        <taxon>Chelatococcus</taxon>
    </lineage>
</organism>
<dbReference type="InterPro" id="IPR036866">
    <property type="entry name" value="RibonucZ/Hydroxyglut_hydro"/>
</dbReference>
<dbReference type="CDD" id="cd07710">
    <property type="entry name" value="arylsulfatase_Sdsa1-like_MBL-fold"/>
    <property type="match status" value="1"/>
</dbReference>
<dbReference type="EC" id="3.1.6.21" evidence="6"/>
<dbReference type="Gene3D" id="1.25.40.880">
    <property type="entry name" value="Alkyl sulfatase, dimerisation domain"/>
    <property type="match status" value="1"/>
</dbReference>
<dbReference type="Pfam" id="PF14864">
    <property type="entry name" value="Alkyl_sulf_C"/>
    <property type="match status" value="1"/>
</dbReference>
<reference evidence="10" key="1">
    <citation type="journal article" date="2014" name="Int. J. Syst. Evol. Microbiol.">
        <title>Complete genome sequence of Corynebacterium casei LMG S-19264T (=DSM 44701T), isolated from a smear-ripened cheese.</title>
        <authorList>
            <consortium name="US DOE Joint Genome Institute (JGI-PGF)"/>
            <person name="Walter F."/>
            <person name="Albersmeier A."/>
            <person name="Kalinowski J."/>
            <person name="Ruckert C."/>
        </authorList>
    </citation>
    <scope>NUCLEOTIDE SEQUENCE</scope>
    <source>
        <strain evidence="10">CGMCC 1.12919</strain>
    </source>
</reference>
<evidence type="ECO:0000256" key="8">
    <source>
        <dbReference type="ARBA" id="ARBA00075789"/>
    </source>
</evidence>
<dbReference type="InterPro" id="IPR038536">
    <property type="entry name" value="Alkyl/aryl-sulf_dimr_sf"/>
</dbReference>
<dbReference type="SUPFAM" id="SSF55718">
    <property type="entry name" value="SCP-like"/>
    <property type="match status" value="1"/>
</dbReference>
<dbReference type="GO" id="GO:0046872">
    <property type="term" value="F:metal ion binding"/>
    <property type="evidence" value="ECO:0007669"/>
    <property type="project" value="UniProtKB-KW"/>
</dbReference>
<dbReference type="RefSeq" id="WP_188608847.1">
    <property type="nucleotide sequence ID" value="NZ_BMGG01000003.1"/>
</dbReference>
<dbReference type="AlphaFoldDB" id="A0A916U5R8"/>
<dbReference type="InterPro" id="IPR036527">
    <property type="entry name" value="SCP2_sterol-bd_dom_sf"/>
</dbReference>
<dbReference type="GO" id="GO:0046983">
    <property type="term" value="F:protein dimerization activity"/>
    <property type="evidence" value="ECO:0007669"/>
    <property type="project" value="InterPro"/>
</dbReference>
<dbReference type="EMBL" id="BMGG01000003">
    <property type="protein sequence ID" value="GGC59847.1"/>
    <property type="molecule type" value="Genomic_DNA"/>
</dbReference>
<evidence type="ECO:0000259" key="9">
    <source>
        <dbReference type="SMART" id="SM00849"/>
    </source>
</evidence>
<dbReference type="FunFam" id="3.60.15.30:FF:000001">
    <property type="entry name" value="Alkyl/aryl-sulfatase BDS1"/>
    <property type="match status" value="1"/>
</dbReference>
<evidence type="ECO:0000256" key="6">
    <source>
        <dbReference type="ARBA" id="ARBA00066568"/>
    </source>
</evidence>
<dbReference type="Proteomes" id="UP000637002">
    <property type="component" value="Unassembled WGS sequence"/>
</dbReference>
<dbReference type="Pfam" id="PF00753">
    <property type="entry name" value="Lactamase_B"/>
    <property type="match status" value="1"/>
</dbReference>
<reference evidence="10" key="2">
    <citation type="submission" date="2020-09" db="EMBL/GenBank/DDBJ databases">
        <authorList>
            <person name="Sun Q."/>
            <person name="Zhou Y."/>
        </authorList>
    </citation>
    <scope>NUCLEOTIDE SEQUENCE</scope>
    <source>
        <strain evidence="10">CGMCC 1.12919</strain>
    </source>
</reference>
<dbReference type="SUPFAM" id="SSF56281">
    <property type="entry name" value="Metallo-hydrolase/oxidoreductase"/>
    <property type="match status" value="1"/>
</dbReference>
<name>A0A916U5R8_9HYPH</name>
<evidence type="ECO:0000313" key="11">
    <source>
        <dbReference type="Proteomes" id="UP000637002"/>
    </source>
</evidence>
<evidence type="ECO:0000256" key="2">
    <source>
        <dbReference type="ARBA" id="ARBA00022723"/>
    </source>
</evidence>
<evidence type="ECO:0000256" key="4">
    <source>
        <dbReference type="ARBA" id="ARBA00022833"/>
    </source>
</evidence>
<comment type="cofactor">
    <cofactor evidence="1">
        <name>Zn(2+)</name>
        <dbReference type="ChEBI" id="CHEBI:29105"/>
    </cofactor>
</comment>
<evidence type="ECO:0000256" key="7">
    <source>
        <dbReference type="ARBA" id="ARBA00068034"/>
    </source>
</evidence>
<comment type="caution">
    <text evidence="10">The sequence shown here is derived from an EMBL/GenBank/DDBJ whole genome shotgun (WGS) entry which is preliminary data.</text>
</comment>
<dbReference type="PANTHER" id="PTHR43223">
    <property type="entry name" value="ALKYL/ARYL-SULFATASE"/>
    <property type="match status" value="1"/>
</dbReference>
<dbReference type="InterPro" id="IPR029228">
    <property type="entry name" value="Alkyl_sulf_dimr"/>
</dbReference>
<dbReference type="GO" id="GO:0018909">
    <property type="term" value="P:dodecyl sulfate metabolic process"/>
    <property type="evidence" value="ECO:0007669"/>
    <property type="project" value="InterPro"/>
</dbReference>
<dbReference type="SMART" id="SM00849">
    <property type="entry name" value="Lactamase_B"/>
    <property type="match status" value="1"/>
</dbReference>
<feature type="domain" description="Metallo-beta-lactamase" evidence="9">
    <location>
        <begin position="106"/>
        <end position="328"/>
    </location>
</feature>
<accession>A0A916U5R8</accession>